<evidence type="ECO:0000313" key="6">
    <source>
        <dbReference type="EMBL" id="WNQ13729.1"/>
    </source>
</evidence>
<sequence>MIEQVGLKAANLAALAPKPVAQGSAAELTKQFGSYLNEALTKLSVQEQQADQLNEKFIKGEVTDVHQVMIAAEKVSLGLEFTVQARNKVIEAYQEMMRMQM</sequence>
<evidence type="ECO:0000256" key="4">
    <source>
        <dbReference type="HAMAP-Rule" id="MF_00724"/>
    </source>
</evidence>
<dbReference type="RefSeq" id="WP_315607511.1">
    <property type="nucleotide sequence ID" value="NZ_CP130318.1"/>
</dbReference>
<evidence type="ECO:0000313" key="7">
    <source>
        <dbReference type="Proteomes" id="UP001305702"/>
    </source>
</evidence>
<accession>A0AA96LI45</accession>
<dbReference type="GO" id="GO:0003774">
    <property type="term" value="F:cytoskeletal motor activity"/>
    <property type="evidence" value="ECO:0007669"/>
    <property type="project" value="InterPro"/>
</dbReference>
<dbReference type="AlphaFoldDB" id="A0AA96LI45"/>
<dbReference type="NCBIfam" id="TIGR00205">
    <property type="entry name" value="fliE"/>
    <property type="match status" value="1"/>
</dbReference>
<dbReference type="PANTHER" id="PTHR34653">
    <property type="match status" value="1"/>
</dbReference>
<keyword evidence="6" id="KW-0966">Cell projection</keyword>
<dbReference type="GO" id="GO:0071973">
    <property type="term" value="P:bacterial-type flagellum-dependent cell motility"/>
    <property type="evidence" value="ECO:0007669"/>
    <property type="project" value="InterPro"/>
</dbReference>
<comment type="subcellular location">
    <subcellularLocation>
        <location evidence="1 4">Bacterial flagellum basal body</location>
    </subcellularLocation>
</comment>
<keyword evidence="7" id="KW-1185">Reference proteome</keyword>
<comment type="similarity">
    <text evidence="2 4">Belongs to the FliE family.</text>
</comment>
<dbReference type="EMBL" id="CP130318">
    <property type="protein sequence ID" value="WNQ13729.1"/>
    <property type="molecule type" value="Genomic_DNA"/>
</dbReference>
<keyword evidence="6" id="KW-0282">Flagellum</keyword>
<dbReference type="GO" id="GO:0005198">
    <property type="term" value="F:structural molecule activity"/>
    <property type="evidence" value="ECO:0007669"/>
    <property type="project" value="UniProtKB-UniRule"/>
</dbReference>
<evidence type="ECO:0000256" key="2">
    <source>
        <dbReference type="ARBA" id="ARBA00009272"/>
    </source>
</evidence>
<proteinExistence type="inferred from homology"/>
<dbReference type="PANTHER" id="PTHR34653:SF1">
    <property type="entry name" value="FLAGELLAR HOOK-BASAL BODY COMPLEX PROTEIN FLIE"/>
    <property type="match status" value="1"/>
</dbReference>
<reference evidence="6 7" key="1">
    <citation type="submission" date="2022-02" db="EMBL/GenBank/DDBJ databases">
        <title>Paenibacillus sp. MBLB1776 Whole Genome Shotgun Sequencing.</title>
        <authorList>
            <person name="Hwang C.Y."/>
            <person name="Cho E.-S."/>
            <person name="Seo M.-J."/>
        </authorList>
    </citation>
    <scope>NUCLEOTIDE SEQUENCE [LARGE SCALE GENOMIC DNA]</scope>
    <source>
        <strain evidence="6 7">MBLB1776</strain>
    </source>
</reference>
<name>A0AA96LI45_9BACL</name>
<evidence type="ECO:0000256" key="1">
    <source>
        <dbReference type="ARBA" id="ARBA00004117"/>
    </source>
</evidence>
<evidence type="ECO:0000256" key="3">
    <source>
        <dbReference type="ARBA" id="ARBA00023143"/>
    </source>
</evidence>
<dbReference type="PRINTS" id="PR01006">
    <property type="entry name" value="FLGHOOKFLIE"/>
</dbReference>
<keyword evidence="3 4" id="KW-0975">Bacterial flagellum</keyword>
<organism evidence="6 7">
    <name type="scientific">Paenibacillus aurantius</name>
    <dbReference type="NCBI Taxonomy" id="2918900"/>
    <lineage>
        <taxon>Bacteria</taxon>
        <taxon>Bacillati</taxon>
        <taxon>Bacillota</taxon>
        <taxon>Bacilli</taxon>
        <taxon>Bacillales</taxon>
        <taxon>Paenibacillaceae</taxon>
        <taxon>Paenibacillus</taxon>
    </lineage>
</organism>
<keyword evidence="6" id="KW-0969">Cilium</keyword>
<dbReference type="GO" id="GO:0009425">
    <property type="term" value="C:bacterial-type flagellum basal body"/>
    <property type="evidence" value="ECO:0007669"/>
    <property type="project" value="UniProtKB-SubCell"/>
</dbReference>
<gene>
    <name evidence="4 6" type="primary">fliE</name>
    <name evidence="6" type="ORF">MJA45_12140</name>
</gene>
<dbReference type="Proteomes" id="UP001305702">
    <property type="component" value="Chromosome"/>
</dbReference>
<dbReference type="InterPro" id="IPR001624">
    <property type="entry name" value="FliE"/>
</dbReference>
<evidence type="ECO:0000256" key="5">
    <source>
        <dbReference type="NCBIfam" id="TIGR00205"/>
    </source>
</evidence>
<dbReference type="HAMAP" id="MF_00724">
    <property type="entry name" value="FliE"/>
    <property type="match status" value="1"/>
</dbReference>
<protein>
    <recommendedName>
        <fullName evidence="4 5">Flagellar hook-basal body complex protein FliE</fullName>
    </recommendedName>
</protein>
<dbReference type="KEGG" id="paun:MJA45_12140"/>
<dbReference type="Pfam" id="PF02049">
    <property type="entry name" value="FliE"/>
    <property type="match status" value="1"/>
</dbReference>